<dbReference type="SMART" id="SM00871">
    <property type="entry name" value="AraC_E_bind"/>
    <property type="match status" value="1"/>
</dbReference>
<dbReference type="Pfam" id="PF06445">
    <property type="entry name" value="GyrI-like"/>
    <property type="match status" value="1"/>
</dbReference>
<gene>
    <name evidence="2" type="ORF">C7380_1056</name>
</gene>
<name>A0AA45C7D5_9BACT</name>
<dbReference type="EMBL" id="QGGI01000005">
    <property type="protein sequence ID" value="PWJ95380.1"/>
    <property type="molecule type" value="Genomic_DNA"/>
</dbReference>
<dbReference type="RefSeq" id="WP_109604299.1">
    <property type="nucleotide sequence ID" value="NZ_QGGI01000005.1"/>
</dbReference>
<dbReference type="Gene3D" id="3.20.80.10">
    <property type="entry name" value="Regulatory factor, effector binding domain"/>
    <property type="match status" value="1"/>
</dbReference>
<evidence type="ECO:0000313" key="3">
    <source>
        <dbReference type="Proteomes" id="UP000245921"/>
    </source>
</evidence>
<comment type="caution">
    <text evidence="2">The sequence shown here is derived from an EMBL/GenBank/DDBJ whole genome shotgun (WGS) entry which is preliminary data.</text>
</comment>
<dbReference type="Proteomes" id="UP000245921">
    <property type="component" value="Unassembled WGS sequence"/>
</dbReference>
<dbReference type="SUPFAM" id="SSF55136">
    <property type="entry name" value="Probable bacterial effector-binding domain"/>
    <property type="match status" value="1"/>
</dbReference>
<proteinExistence type="predicted"/>
<reference evidence="2 3" key="1">
    <citation type="submission" date="2018-05" db="EMBL/GenBank/DDBJ databases">
        <title>Genomic Encyclopedia of Type Strains, Phase IV (KMG-IV): sequencing the most valuable type-strain genomes for metagenomic binning, comparative biology and taxonomic classification.</title>
        <authorList>
            <person name="Goeker M."/>
        </authorList>
    </citation>
    <scope>NUCLEOTIDE SEQUENCE [LARGE SCALE GENOMIC DNA]</scope>
    <source>
        <strain evidence="2 3">DSM 24906</strain>
    </source>
</reference>
<dbReference type="InterPro" id="IPR010499">
    <property type="entry name" value="AraC_E-bd"/>
</dbReference>
<dbReference type="AlphaFoldDB" id="A0AA45C7D5"/>
<protein>
    <submittedName>
        <fullName evidence="2">Effector-binding domain-containing protein</fullName>
    </submittedName>
</protein>
<evidence type="ECO:0000313" key="2">
    <source>
        <dbReference type="EMBL" id="PWJ95380.1"/>
    </source>
</evidence>
<sequence length="151" mass="17260">MNESITIENVEPLKVASINYEGILKGANKFFPKIFKSIKGQNNGAPFFNYYFFDKNNQMAKIELCVPTNEIPNNNSIESKTIKGGLFLCKTHKGSYSNLQKSYEELTIYAEEHNLKLSTPWREIFVKGPGLFLKGNEDNYITLIQIPILEE</sequence>
<evidence type="ECO:0000259" key="1">
    <source>
        <dbReference type="SMART" id="SM00871"/>
    </source>
</evidence>
<organism evidence="2 3">
    <name type="scientific">Oceanotoga teriensis</name>
    <dbReference type="NCBI Taxonomy" id="515440"/>
    <lineage>
        <taxon>Bacteria</taxon>
        <taxon>Thermotogati</taxon>
        <taxon>Thermotogota</taxon>
        <taxon>Thermotogae</taxon>
        <taxon>Petrotogales</taxon>
        <taxon>Petrotogaceae</taxon>
        <taxon>Oceanotoga</taxon>
    </lineage>
</organism>
<dbReference type="InterPro" id="IPR011256">
    <property type="entry name" value="Reg_factor_effector_dom_sf"/>
</dbReference>
<feature type="domain" description="AraC effector-binding" evidence="1">
    <location>
        <begin position="3"/>
        <end position="149"/>
    </location>
</feature>
<keyword evidence="3" id="KW-1185">Reference proteome</keyword>
<dbReference type="InterPro" id="IPR029442">
    <property type="entry name" value="GyrI-like"/>
</dbReference>
<accession>A0AA45C7D5</accession>